<comment type="caution">
    <text evidence="1">The sequence shown here is derived from an EMBL/GenBank/DDBJ whole genome shotgun (WGS) entry which is preliminary data.</text>
</comment>
<gene>
    <name evidence="1" type="ORF">FBU59_004638</name>
</gene>
<evidence type="ECO:0000313" key="1">
    <source>
        <dbReference type="EMBL" id="KAJ1937829.1"/>
    </source>
</evidence>
<reference evidence="1" key="1">
    <citation type="submission" date="2022-07" db="EMBL/GenBank/DDBJ databases">
        <title>Phylogenomic reconstructions and comparative analyses of Kickxellomycotina fungi.</title>
        <authorList>
            <person name="Reynolds N.K."/>
            <person name="Stajich J.E."/>
            <person name="Barry K."/>
            <person name="Grigoriev I.V."/>
            <person name="Crous P."/>
            <person name="Smith M.E."/>
        </authorList>
    </citation>
    <scope>NUCLEOTIDE SEQUENCE</scope>
    <source>
        <strain evidence="1">NRRL 5244</strain>
    </source>
</reference>
<name>A0ACC1J556_9FUNG</name>
<proteinExistence type="predicted"/>
<dbReference type="Proteomes" id="UP001150603">
    <property type="component" value="Unassembled WGS sequence"/>
</dbReference>
<accession>A0ACC1J556</accession>
<keyword evidence="2" id="KW-1185">Reference proteome</keyword>
<dbReference type="EMBL" id="JANBPW010003379">
    <property type="protein sequence ID" value="KAJ1937829.1"/>
    <property type="molecule type" value="Genomic_DNA"/>
</dbReference>
<organism evidence="1 2">
    <name type="scientific">Linderina macrospora</name>
    <dbReference type="NCBI Taxonomy" id="4868"/>
    <lineage>
        <taxon>Eukaryota</taxon>
        <taxon>Fungi</taxon>
        <taxon>Fungi incertae sedis</taxon>
        <taxon>Zoopagomycota</taxon>
        <taxon>Kickxellomycotina</taxon>
        <taxon>Kickxellomycetes</taxon>
        <taxon>Kickxellales</taxon>
        <taxon>Kickxellaceae</taxon>
        <taxon>Linderina</taxon>
    </lineage>
</organism>
<protein>
    <submittedName>
        <fullName evidence="1">Uncharacterized protein</fullName>
    </submittedName>
</protein>
<evidence type="ECO:0000313" key="2">
    <source>
        <dbReference type="Proteomes" id="UP001150603"/>
    </source>
</evidence>
<sequence length="249" mass="26940">MFLLDDQLMDAAMQRFVHLITTESDMRPDQVEVNIPTLLRSCSVKLLFNLILSLGSDDSVLRRRARSALLTVRNIIGVSGPEARHDVSAIVQTSVDNMKSIGAADSPRRDGRRKGVHKVVDRQLADFLSNHVLGILAYMNEVLQDADSTTATSGGSNSVKHYRSEQSRRQALRAMGDLAVLLGSHAALYTNNIVASLSPSLVSPLASVTLESWGLLAESLSSVSLTADQLNSLIVPLLSTFLVSASDRS</sequence>